<dbReference type="PANTHER" id="PTHR22605">
    <property type="entry name" value="RZ-TYPE DOMAIN-CONTAINING PROTEIN"/>
    <property type="match status" value="1"/>
</dbReference>
<evidence type="ECO:0000313" key="1">
    <source>
        <dbReference type="EMBL" id="RIA88254.1"/>
    </source>
</evidence>
<accession>A0A397SZM8</accession>
<evidence type="ECO:0008006" key="3">
    <source>
        <dbReference type="Google" id="ProtNLM"/>
    </source>
</evidence>
<dbReference type="STRING" id="658196.A0A397SZM8"/>
<dbReference type="Gene3D" id="3.40.50.300">
    <property type="entry name" value="P-loop containing nucleotide triphosphate hydrolases"/>
    <property type="match status" value="1"/>
</dbReference>
<dbReference type="EMBL" id="QKYT01000272">
    <property type="protein sequence ID" value="RIA88254.1"/>
    <property type="molecule type" value="Genomic_DNA"/>
</dbReference>
<gene>
    <name evidence="1" type="ORF">C1645_826616</name>
</gene>
<dbReference type="InterPro" id="IPR027417">
    <property type="entry name" value="P-loop_NTPase"/>
</dbReference>
<proteinExistence type="predicted"/>
<dbReference type="AlphaFoldDB" id="A0A397SZM8"/>
<sequence length="92" mass="10520">MDYSKHLIIFFNSQIPDTISALYRDRTKLEYLARRLIEKLELPKYALSGDNLIKMALILLKARENIPVIICGDAGCGKSSLITYLARNVYEI</sequence>
<dbReference type="SUPFAM" id="SSF52540">
    <property type="entry name" value="P-loop containing nucleoside triphosphate hydrolases"/>
    <property type="match status" value="1"/>
</dbReference>
<protein>
    <recommendedName>
        <fullName evidence="3">ATPase dynein-related AAA domain-containing protein</fullName>
    </recommendedName>
</protein>
<dbReference type="GO" id="GO:0016887">
    <property type="term" value="F:ATP hydrolysis activity"/>
    <property type="evidence" value="ECO:0007669"/>
    <property type="project" value="InterPro"/>
</dbReference>
<dbReference type="Proteomes" id="UP000265703">
    <property type="component" value="Unassembled WGS sequence"/>
</dbReference>
<dbReference type="PANTHER" id="PTHR22605:SF1">
    <property type="entry name" value="RZ-TYPE DOMAIN-CONTAINING PROTEIN"/>
    <property type="match status" value="1"/>
</dbReference>
<dbReference type="InterPro" id="IPR031248">
    <property type="entry name" value="RNF213"/>
</dbReference>
<name>A0A397SZM8_9GLOM</name>
<comment type="caution">
    <text evidence="1">The sequence shown here is derived from an EMBL/GenBank/DDBJ whole genome shotgun (WGS) entry which is preliminary data.</text>
</comment>
<dbReference type="OrthoDB" id="2423195at2759"/>
<dbReference type="GO" id="GO:0004842">
    <property type="term" value="F:ubiquitin-protein transferase activity"/>
    <property type="evidence" value="ECO:0007669"/>
    <property type="project" value="InterPro"/>
</dbReference>
<evidence type="ECO:0000313" key="2">
    <source>
        <dbReference type="Proteomes" id="UP000265703"/>
    </source>
</evidence>
<reference evidence="1 2" key="1">
    <citation type="submission" date="2018-06" db="EMBL/GenBank/DDBJ databases">
        <title>Comparative genomics reveals the genomic features of Rhizophagus irregularis, R. cerebriforme, R. diaphanum and Gigaspora rosea, and their symbiotic lifestyle signature.</title>
        <authorList>
            <person name="Morin E."/>
            <person name="San Clemente H."/>
            <person name="Chen E.C.H."/>
            <person name="De La Providencia I."/>
            <person name="Hainaut M."/>
            <person name="Kuo A."/>
            <person name="Kohler A."/>
            <person name="Murat C."/>
            <person name="Tang N."/>
            <person name="Roy S."/>
            <person name="Loubradou J."/>
            <person name="Henrissat B."/>
            <person name="Grigoriev I.V."/>
            <person name="Corradi N."/>
            <person name="Roux C."/>
            <person name="Martin F.M."/>
        </authorList>
    </citation>
    <scope>NUCLEOTIDE SEQUENCE [LARGE SCALE GENOMIC DNA]</scope>
    <source>
        <strain evidence="1 2">DAOM 227022</strain>
    </source>
</reference>
<organism evidence="1 2">
    <name type="scientific">Glomus cerebriforme</name>
    <dbReference type="NCBI Taxonomy" id="658196"/>
    <lineage>
        <taxon>Eukaryota</taxon>
        <taxon>Fungi</taxon>
        <taxon>Fungi incertae sedis</taxon>
        <taxon>Mucoromycota</taxon>
        <taxon>Glomeromycotina</taxon>
        <taxon>Glomeromycetes</taxon>
        <taxon>Glomerales</taxon>
        <taxon>Glomeraceae</taxon>
        <taxon>Glomus</taxon>
    </lineage>
</organism>
<keyword evidence="2" id="KW-1185">Reference proteome</keyword>